<dbReference type="EMBL" id="PP155013">
    <property type="protein sequence ID" value="WRW34087.1"/>
    <property type="molecule type" value="mRNA"/>
</dbReference>
<organism evidence="24">
    <name type="scientific">Polyphagotarsonemus latus</name>
    <dbReference type="NCBI Taxonomy" id="1204166"/>
    <lineage>
        <taxon>Eukaryota</taxon>
        <taxon>Metazoa</taxon>
        <taxon>Ecdysozoa</taxon>
        <taxon>Arthropoda</taxon>
        <taxon>Chelicerata</taxon>
        <taxon>Arachnida</taxon>
        <taxon>Acari</taxon>
        <taxon>Acariformes</taxon>
        <taxon>Trombidiformes</taxon>
        <taxon>Prostigmata</taxon>
        <taxon>Eleutherengona</taxon>
        <taxon>Heterostigmata</taxon>
        <taxon>Tarsonemoidea</taxon>
        <taxon>Tarsonemidae</taxon>
        <taxon>Polyphagotarsonemus</taxon>
    </lineage>
</organism>
<keyword evidence="15" id="KW-0628">Postsynaptic cell membrane</keyword>
<evidence type="ECO:0000256" key="7">
    <source>
        <dbReference type="ARBA" id="ARBA00023018"/>
    </source>
</evidence>
<evidence type="ECO:0000256" key="21">
    <source>
        <dbReference type="SAM" id="Phobius"/>
    </source>
</evidence>
<evidence type="ECO:0000256" key="18">
    <source>
        <dbReference type="ARBA" id="ARBA00083903"/>
    </source>
</evidence>
<evidence type="ECO:0000259" key="23">
    <source>
        <dbReference type="PROSITE" id="PS50259"/>
    </source>
</evidence>
<feature type="transmembrane region" description="Helical" evidence="21">
    <location>
        <begin position="607"/>
        <end position="627"/>
    </location>
</feature>
<evidence type="ECO:0000256" key="15">
    <source>
        <dbReference type="ARBA" id="ARBA00023257"/>
    </source>
</evidence>
<dbReference type="Pfam" id="PF01094">
    <property type="entry name" value="ANF_receptor"/>
    <property type="match status" value="1"/>
</dbReference>
<feature type="region of interest" description="Disordered" evidence="20">
    <location>
        <begin position="889"/>
        <end position="939"/>
    </location>
</feature>
<dbReference type="Pfam" id="PF00003">
    <property type="entry name" value="7tm_3"/>
    <property type="match status" value="1"/>
</dbReference>
<evidence type="ECO:0000256" key="17">
    <source>
        <dbReference type="ARBA" id="ARBA00073785"/>
    </source>
</evidence>
<feature type="transmembrane region" description="Helical" evidence="21">
    <location>
        <begin position="768"/>
        <end position="789"/>
    </location>
</feature>
<keyword evidence="9 19" id="KW-0175">Coiled coil</keyword>
<dbReference type="PROSITE" id="PS50259">
    <property type="entry name" value="G_PROTEIN_RECEP_F3_4"/>
    <property type="match status" value="1"/>
</dbReference>
<evidence type="ECO:0000256" key="13">
    <source>
        <dbReference type="ARBA" id="ARBA00023180"/>
    </source>
</evidence>
<keyword evidence="12 24" id="KW-0675">Receptor</keyword>
<dbReference type="InterPro" id="IPR001828">
    <property type="entry name" value="ANF_lig-bd_rcpt"/>
</dbReference>
<keyword evidence="3" id="KW-0597">Phosphoprotein</keyword>
<evidence type="ECO:0000256" key="5">
    <source>
        <dbReference type="ARBA" id="ARBA00022729"/>
    </source>
</evidence>
<dbReference type="PRINTS" id="PR01176">
    <property type="entry name" value="GABABRECEPTR"/>
</dbReference>
<feature type="transmembrane region" description="Helical" evidence="21">
    <location>
        <begin position="702"/>
        <end position="724"/>
    </location>
</feature>
<dbReference type="GO" id="GO:0045211">
    <property type="term" value="C:postsynaptic membrane"/>
    <property type="evidence" value="ECO:0007669"/>
    <property type="project" value="UniProtKB-SubCell"/>
</dbReference>
<accession>A0AAN0N7N9</accession>
<feature type="domain" description="G-protein coupled receptors family 3 profile" evidence="23">
    <location>
        <begin position="538"/>
        <end position="798"/>
    </location>
</feature>
<feature type="transmembrane region" description="Helical" evidence="21">
    <location>
        <begin position="531"/>
        <end position="556"/>
    </location>
</feature>
<dbReference type="SUPFAM" id="SSF53822">
    <property type="entry name" value="Periplasmic binding protein-like I"/>
    <property type="match status" value="1"/>
</dbReference>
<keyword evidence="13" id="KW-0325">Glycoprotein</keyword>
<dbReference type="InterPro" id="IPR002455">
    <property type="entry name" value="GPCR3_GABA-B"/>
</dbReference>
<evidence type="ECO:0000256" key="10">
    <source>
        <dbReference type="ARBA" id="ARBA00023136"/>
    </source>
</evidence>
<comment type="similarity">
    <text evidence="1">Belongs to the G-protein coupled receptor 3 family. GABA-B receptor subfamily.</text>
</comment>
<evidence type="ECO:0000256" key="14">
    <source>
        <dbReference type="ARBA" id="ARBA00023224"/>
    </source>
</evidence>
<dbReference type="AlphaFoldDB" id="A0AAN0N7N9"/>
<keyword evidence="11" id="KW-1015">Disulfide bond</keyword>
<keyword evidence="8" id="KW-0297">G-protein coupled receptor</keyword>
<dbReference type="PRINTS" id="PR01177">
    <property type="entry name" value="GABAB1RECPTR"/>
</dbReference>
<evidence type="ECO:0000256" key="12">
    <source>
        <dbReference type="ARBA" id="ARBA00023170"/>
    </source>
</evidence>
<evidence type="ECO:0000256" key="8">
    <source>
        <dbReference type="ARBA" id="ARBA00023040"/>
    </source>
</evidence>
<comment type="subcellular location">
    <subcellularLocation>
        <location evidence="16">Postsynaptic cell membrane</location>
        <topology evidence="16">Multi-pass membrane protein</topology>
    </subcellularLocation>
</comment>
<evidence type="ECO:0000256" key="6">
    <source>
        <dbReference type="ARBA" id="ARBA00022989"/>
    </source>
</evidence>
<dbReference type="GO" id="GO:0038039">
    <property type="term" value="C:G protein-coupled receptor heterodimeric complex"/>
    <property type="evidence" value="ECO:0007669"/>
    <property type="project" value="TreeGrafter"/>
</dbReference>
<protein>
    <recommendedName>
        <fullName evidence="17">Gamma-aminobutyric acid type B receptor subunit 2</fullName>
    </recommendedName>
    <alternativeName>
        <fullName evidence="18">G-protein coupled receptor 51</fullName>
    </alternativeName>
</protein>
<proteinExistence type="evidence at transcript level"/>
<dbReference type="GO" id="GO:0004965">
    <property type="term" value="F:G protein-coupled GABA receptor activity"/>
    <property type="evidence" value="ECO:0007669"/>
    <property type="project" value="InterPro"/>
</dbReference>
<feature type="chain" id="PRO_5043038283" description="Gamma-aminobutyric acid type B receptor subunit 2" evidence="22">
    <location>
        <begin position="19"/>
        <end position="939"/>
    </location>
</feature>
<keyword evidence="5 22" id="KW-0732">Signal</keyword>
<evidence type="ECO:0000256" key="1">
    <source>
        <dbReference type="ARBA" id="ARBA00008991"/>
    </source>
</evidence>
<dbReference type="InterPro" id="IPR017978">
    <property type="entry name" value="GPCR_3_C"/>
</dbReference>
<keyword evidence="7" id="KW-0770">Synapse</keyword>
<sequence length="939" mass="107330">MFFYQILFILFNFNIVFSNVPNYSFDNQTIQNDFHLKSLIKSQKTELLPKPLGILHSTDLARSRAGGPSLSFINKKNFNESDNLINKSYSKLNNENNKVIDLHIGALFPLTGSSGWLGGMGCQPAIYMALNDVNNARDLLPGYHLVLHYNDSKCDPGLGATVLYDLIYEPPTKLLILGGCSIVCSTVAETAKMYNLVVIGYGSSSPALSNRERFPTFFRTHPSATIHNPTRIKLFNKFGWKKIAIILEAEEVFISTGKDFELKCKQAGIEIITRVSFLTDPQDAVKSLARQDARIIIGMFYGGAARKVMCEAYKQGLYGKQYVWFLIGWYEDDWYKPVPEINCTEEQMLKAVDGHLTTEALILNRDDRPTIAGVTAKDWQKMYDKQLSKSIENYDSKRKPEGYLEAPLAYDAIWAVALALNKTLPILEKKGMKIESFDYETGTVIKDTMTDALKQTQFLGVSGLVAFSERGDRVALTQIEQMVKGKYNLLGYYDTQADNLTWFNNEEWLGGKPPNDHTIIVERLIVVSTSFFITLNVLGVVGILWAIGLLCFNFKFRNFRYIQMSLPVTNNIMLFGFIISLSSIFLFGLDSQKINKNYFTLICHGRAAFLSIGFSLSFGAMFTKIWLSYRLSTQMEHSIKKKDLEIYLTILAFCCIDLCVLVAWYWHNPMLRKVEKFDLLDPEITDEDIKIEPQLEHCDANLLWYCLLFCFKGLLLIFGLFLAYETRSVKLKQINDSRLIGMSIYNVVILCMITGPVSLVITNQVNGHFAFIALTIICCCFLTMALVFIPKIVELVKRRNSQMNFSGSSGNGNFHDNMSIQEQQEKFFKLSQENDELMTKINEKDNQIEKMKRQIEEITKSRREKKDAQLTIQKEDKAEDLEEEFEELYFDENEDKTEINKSNDFESTNSKNTKKIIESNSDETNENKTSDFELFESYL</sequence>
<evidence type="ECO:0000256" key="19">
    <source>
        <dbReference type="SAM" id="Coils"/>
    </source>
</evidence>
<evidence type="ECO:0000256" key="16">
    <source>
        <dbReference type="ARBA" id="ARBA00034104"/>
    </source>
</evidence>
<feature type="signal peptide" evidence="22">
    <location>
        <begin position="1"/>
        <end position="18"/>
    </location>
</feature>
<feature type="transmembrane region" description="Helical" evidence="21">
    <location>
        <begin position="568"/>
        <end position="587"/>
    </location>
</feature>
<dbReference type="InterPro" id="IPR028082">
    <property type="entry name" value="Peripla_BP_I"/>
</dbReference>
<evidence type="ECO:0000313" key="24">
    <source>
        <dbReference type="EMBL" id="WRW34087.1"/>
    </source>
</evidence>
<dbReference type="PANTHER" id="PTHR10519">
    <property type="entry name" value="GABA-B RECEPTOR"/>
    <property type="match status" value="1"/>
</dbReference>
<keyword evidence="10 21" id="KW-0472">Membrane</keyword>
<dbReference type="FunFam" id="3.40.50.2300:FF:000072">
    <property type="entry name" value="Gamma-aminobutyric acid type B receptor subunit 2"/>
    <property type="match status" value="1"/>
</dbReference>
<evidence type="ECO:0000256" key="9">
    <source>
        <dbReference type="ARBA" id="ARBA00023054"/>
    </source>
</evidence>
<dbReference type="FunFam" id="3.40.50.2300:FF:000063">
    <property type="entry name" value="Gamma-aminobutyric acid type B receptor subunit"/>
    <property type="match status" value="1"/>
</dbReference>
<dbReference type="PANTHER" id="PTHR10519:SF77">
    <property type="entry name" value="GAMMA-AMINOBUTYRIC ACID TYPE B RECEPTOR SUBUNIT 1"/>
    <property type="match status" value="1"/>
</dbReference>
<evidence type="ECO:0000256" key="20">
    <source>
        <dbReference type="SAM" id="MobiDB-lite"/>
    </source>
</evidence>
<keyword evidence="6 21" id="KW-1133">Transmembrane helix</keyword>
<evidence type="ECO:0000256" key="4">
    <source>
        <dbReference type="ARBA" id="ARBA00022692"/>
    </source>
</evidence>
<dbReference type="CDD" id="cd06366">
    <property type="entry name" value="PBP1_GABAb_receptor"/>
    <property type="match status" value="1"/>
</dbReference>
<dbReference type="GO" id="GO:0007214">
    <property type="term" value="P:gamma-aminobutyric acid signaling pathway"/>
    <property type="evidence" value="ECO:0007669"/>
    <property type="project" value="TreeGrafter"/>
</dbReference>
<feature type="transmembrane region" description="Helical" evidence="21">
    <location>
        <begin position="647"/>
        <end position="666"/>
    </location>
</feature>
<evidence type="ECO:0000256" key="2">
    <source>
        <dbReference type="ARBA" id="ARBA00022475"/>
    </source>
</evidence>
<keyword evidence="14" id="KW-0807">Transducer</keyword>
<evidence type="ECO:0000256" key="3">
    <source>
        <dbReference type="ARBA" id="ARBA00022553"/>
    </source>
</evidence>
<keyword evidence="2" id="KW-1003">Cell membrane</keyword>
<keyword evidence="4 21" id="KW-0812">Transmembrane</keyword>
<evidence type="ECO:0000256" key="11">
    <source>
        <dbReference type="ARBA" id="ARBA00023157"/>
    </source>
</evidence>
<evidence type="ECO:0000256" key="22">
    <source>
        <dbReference type="SAM" id="SignalP"/>
    </source>
</evidence>
<feature type="coiled-coil region" evidence="19">
    <location>
        <begin position="820"/>
        <end position="871"/>
    </location>
</feature>
<feature type="transmembrane region" description="Helical" evidence="21">
    <location>
        <begin position="744"/>
        <end position="762"/>
    </location>
</feature>
<name>A0AAN0N7N9_9ACAR</name>
<dbReference type="Gene3D" id="3.40.50.2300">
    <property type="match status" value="2"/>
</dbReference>
<reference evidence="24" key="1">
    <citation type="submission" date="2024-01" db="EMBL/GenBank/DDBJ databases">
        <title>Genome insights into chemosensory and detoxification machineries of broad mite, Polyphagotarsonemus latus (Tarsonemidae: Acari).</title>
        <authorList>
            <person name="Muthugoundar M."/>
            <person name="P J A."/>
            <person name="Augustine N."/>
        </authorList>
    </citation>
    <scope>NUCLEOTIDE SEQUENCE</scope>
</reference>